<organism evidence="1 2">
    <name type="scientific">Amniculicola lignicola CBS 123094</name>
    <dbReference type="NCBI Taxonomy" id="1392246"/>
    <lineage>
        <taxon>Eukaryota</taxon>
        <taxon>Fungi</taxon>
        <taxon>Dikarya</taxon>
        <taxon>Ascomycota</taxon>
        <taxon>Pezizomycotina</taxon>
        <taxon>Dothideomycetes</taxon>
        <taxon>Pleosporomycetidae</taxon>
        <taxon>Pleosporales</taxon>
        <taxon>Amniculicolaceae</taxon>
        <taxon>Amniculicola</taxon>
    </lineage>
</organism>
<evidence type="ECO:0000313" key="1">
    <source>
        <dbReference type="EMBL" id="KAF1996206.1"/>
    </source>
</evidence>
<keyword evidence="2" id="KW-1185">Reference proteome</keyword>
<evidence type="ECO:0000313" key="2">
    <source>
        <dbReference type="Proteomes" id="UP000799779"/>
    </source>
</evidence>
<accession>A0A6A5WEX3</accession>
<dbReference type="AlphaFoldDB" id="A0A6A5WEX3"/>
<name>A0A6A5WEX3_9PLEO</name>
<dbReference type="OrthoDB" id="10017101at2759"/>
<dbReference type="Proteomes" id="UP000799779">
    <property type="component" value="Unassembled WGS sequence"/>
</dbReference>
<proteinExistence type="predicted"/>
<reference evidence="1" key="1">
    <citation type="journal article" date="2020" name="Stud. Mycol.">
        <title>101 Dothideomycetes genomes: a test case for predicting lifestyles and emergence of pathogens.</title>
        <authorList>
            <person name="Haridas S."/>
            <person name="Albert R."/>
            <person name="Binder M."/>
            <person name="Bloem J."/>
            <person name="Labutti K."/>
            <person name="Salamov A."/>
            <person name="Andreopoulos B."/>
            <person name="Baker S."/>
            <person name="Barry K."/>
            <person name="Bills G."/>
            <person name="Bluhm B."/>
            <person name="Cannon C."/>
            <person name="Castanera R."/>
            <person name="Culley D."/>
            <person name="Daum C."/>
            <person name="Ezra D."/>
            <person name="Gonzalez J."/>
            <person name="Henrissat B."/>
            <person name="Kuo A."/>
            <person name="Liang C."/>
            <person name="Lipzen A."/>
            <person name="Lutzoni F."/>
            <person name="Magnuson J."/>
            <person name="Mondo S."/>
            <person name="Nolan M."/>
            <person name="Ohm R."/>
            <person name="Pangilinan J."/>
            <person name="Park H.-J."/>
            <person name="Ramirez L."/>
            <person name="Alfaro M."/>
            <person name="Sun H."/>
            <person name="Tritt A."/>
            <person name="Yoshinaga Y."/>
            <person name="Zwiers L.-H."/>
            <person name="Turgeon B."/>
            <person name="Goodwin S."/>
            <person name="Spatafora J."/>
            <person name="Crous P."/>
            <person name="Grigoriev I."/>
        </authorList>
    </citation>
    <scope>NUCLEOTIDE SEQUENCE</scope>
    <source>
        <strain evidence="1">CBS 123094</strain>
    </source>
</reference>
<gene>
    <name evidence="1" type="ORF">P154DRAFT_580134</name>
</gene>
<protein>
    <submittedName>
        <fullName evidence="1">Uncharacterized protein</fullName>
    </submittedName>
</protein>
<dbReference type="EMBL" id="ML977628">
    <property type="protein sequence ID" value="KAF1996206.1"/>
    <property type="molecule type" value="Genomic_DNA"/>
</dbReference>
<sequence length="132" mass="15088">MRRVYKPTGFVACREADFPYRWYPHLHGLQLSDKYIYDSVIQPSTIPRPGSPPHPPNTRTGSMIHVWMREAGFDVEKVVKGAGTEVHPSKEARRRWVDAGIGRLVDEGVRKRYVDLGATGEALEFVVRDLER</sequence>